<gene>
    <name evidence="1" type="ORF">LEA_15387</name>
</gene>
<proteinExistence type="predicted"/>
<protein>
    <submittedName>
        <fullName evidence="1">Uncharacterized protein</fullName>
    </submittedName>
</protein>
<organism evidence="1">
    <name type="scientific">human gut metagenome</name>
    <dbReference type="NCBI Taxonomy" id="408170"/>
    <lineage>
        <taxon>unclassified sequences</taxon>
        <taxon>metagenomes</taxon>
        <taxon>organismal metagenomes</taxon>
    </lineage>
</organism>
<dbReference type="AlphaFoldDB" id="K1SCU3"/>
<accession>K1SCU3</accession>
<feature type="non-terminal residue" evidence="1">
    <location>
        <position position="281"/>
    </location>
</feature>
<dbReference type="EMBL" id="AJWY01010503">
    <property type="protein sequence ID" value="EKC55368.1"/>
    <property type="molecule type" value="Genomic_DNA"/>
</dbReference>
<reference evidence="1" key="1">
    <citation type="journal article" date="2013" name="Environ. Microbiol.">
        <title>Microbiota from the distal guts of lean and obese adolescents exhibit partial functional redundancy besides clear differences in community structure.</title>
        <authorList>
            <person name="Ferrer M."/>
            <person name="Ruiz A."/>
            <person name="Lanza F."/>
            <person name="Haange S.B."/>
            <person name="Oberbach A."/>
            <person name="Till H."/>
            <person name="Bargiela R."/>
            <person name="Campoy C."/>
            <person name="Segura M.T."/>
            <person name="Richter M."/>
            <person name="von Bergen M."/>
            <person name="Seifert J."/>
            <person name="Suarez A."/>
        </authorList>
    </citation>
    <scope>NUCLEOTIDE SEQUENCE</scope>
</reference>
<evidence type="ECO:0000313" key="1">
    <source>
        <dbReference type="EMBL" id="EKC55368.1"/>
    </source>
</evidence>
<sequence length="281" mass="30822">TFRSLAAPDPESTTFQITASDISPYGFSAEVTPSETTTYYTVKFMPTEEFKTLDFDQLTADINAGFDEMFATSQMFDPNTTVAQVLSTYYYKGVFLADASGLTPETACSGFVAALSVETGHVVKIHKFENITTTGKLGNINPSVELIGYWSGDDEAGQIFGQPDATRGKAITVVKYSGFDGARKLSAVMWWGEMTDVDQYPDASLWSQLKASWLEIDQSQPYSFYVVNWEEPQTAFVYAEDNDGNPGTFGRLSTLATAENKGDIQDLIDLVEQINATSKSS</sequence>
<comment type="caution">
    <text evidence="1">The sequence shown here is derived from an EMBL/GenBank/DDBJ whole genome shotgun (WGS) entry which is preliminary data.</text>
</comment>
<feature type="non-terminal residue" evidence="1">
    <location>
        <position position="1"/>
    </location>
</feature>
<name>K1SCU3_9ZZZZ</name>